<evidence type="ECO:0000256" key="1">
    <source>
        <dbReference type="SAM" id="Coils"/>
    </source>
</evidence>
<dbReference type="GO" id="GO:0005634">
    <property type="term" value="C:nucleus"/>
    <property type="evidence" value="ECO:0007669"/>
    <property type="project" value="UniProtKB-ARBA"/>
</dbReference>
<dbReference type="SUPFAM" id="SSF47095">
    <property type="entry name" value="HMG-box"/>
    <property type="match status" value="1"/>
</dbReference>
<organism evidence="2">
    <name type="scientific">Lepeophtheirus salmonis</name>
    <name type="common">Salmon louse</name>
    <name type="synonym">Caligus salmonis</name>
    <dbReference type="NCBI Taxonomy" id="72036"/>
    <lineage>
        <taxon>Eukaryota</taxon>
        <taxon>Metazoa</taxon>
        <taxon>Ecdysozoa</taxon>
        <taxon>Arthropoda</taxon>
        <taxon>Crustacea</taxon>
        <taxon>Multicrustacea</taxon>
        <taxon>Hexanauplia</taxon>
        <taxon>Copepoda</taxon>
        <taxon>Siphonostomatoida</taxon>
        <taxon>Caligidae</taxon>
        <taxon>Lepeophtheirus</taxon>
    </lineage>
</organism>
<dbReference type="InterPro" id="IPR036910">
    <property type="entry name" value="HMG_box_dom_sf"/>
</dbReference>
<feature type="coiled-coil region" evidence="1">
    <location>
        <begin position="184"/>
        <end position="211"/>
    </location>
</feature>
<proteinExistence type="evidence at transcript level"/>
<accession>D3PGF4</accession>
<keyword evidence="1" id="KW-0175">Coiled coil</keyword>
<sequence length="217" mass="25794">MALTTSSVLFRLCGSLRQTLCISPMSSNTKVTSPRRPQTVFSLFWSSQMDKIPKGRNGLIEASRLWRTMTDLEKEPFRATYRIERDNFVKPLLNEQDITERSIQVLKKKIRKYSKERREIFAGRIFQKKLSSYNIFIAEAWSRSKRVPSQKWKDLTPAEVLEYEKKAKFENDKRDLEYENNPLTKEQEVQYIELSEKITKLKREVRAMEKELRSEDK</sequence>
<evidence type="ECO:0000313" key="2">
    <source>
        <dbReference type="EMBL" id="ADD24350.1"/>
    </source>
</evidence>
<protein>
    <submittedName>
        <fullName evidence="2">Transcription factor A, mitochondrial</fullName>
    </submittedName>
</protein>
<name>D3PGF4_LEPSM</name>
<gene>
    <name evidence="2" type="primary">TFAM</name>
</gene>
<dbReference type="AlphaFoldDB" id="D3PGF4"/>
<dbReference type="EMBL" id="BT120710">
    <property type="protein sequence ID" value="ADD24350.1"/>
    <property type="molecule type" value="mRNA"/>
</dbReference>
<reference evidence="2" key="1">
    <citation type="submission" date="2010-03" db="EMBL/GenBank/DDBJ databases">
        <title>Lepeophtheirus salmonis ESTs and full-length cDNAs.</title>
        <authorList>
            <person name="Yasuike M."/>
            <person name="von Schalburg K."/>
            <person name="Cooper G."/>
            <person name="Leong J."/>
            <person name="Jones S.R.M."/>
            <person name="Koop B.F."/>
        </authorList>
    </citation>
    <scope>NUCLEOTIDE SEQUENCE</scope>
    <source>
        <tissue evidence="2">Whole</tissue>
    </source>
</reference>